<dbReference type="InterPro" id="IPR001041">
    <property type="entry name" value="2Fe-2S_ferredoxin-type"/>
</dbReference>
<dbReference type="InterPro" id="IPR051452">
    <property type="entry name" value="Diverse_Oxidoreductases"/>
</dbReference>
<dbReference type="GO" id="GO:0051537">
    <property type="term" value="F:2 iron, 2 sulfur cluster binding"/>
    <property type="evidence" value="ECO:0007669"/>
    <property type="project" value="UniProtKB-KW"/>
</dbReference>
<dbReference type="GO" id="GO:0046872">
    <property type="term" value="F:metal ion binding"/>
    <property type="evidence" value="ECO:0007669"/>
    <property type="project" value="UniProtKB-KW"/>
</dbReference>
<dbReference type="InterPro" id="IPR006058">
    <property type="entry name" value="2Fe2S_fd_BS"/>
</dbReference>
<keyword evidence="1" id="KW-0001">2Fe-2S</keyword>
<evidence type="ECO:0000256" key="5">
    <source>
        <dbReference type="ARBA" id="ARBA00023014"/>
    </source>
</evidence>
<dbReference type="Gene3D" id="1.10.150.120">
    <property type="entry name" value="[2Fe-2S]-binding domain"/>
    <property type="match status" value="1"/>
</dbReference>
<evidence type="ECO:0000256" key="3">
    <source>
        <dbReference type="ARBA" id="ARBA00023002"/>
    </source>
</evidence>
<dbReference type="InterPro" id="IPR036884">
    <property type="entry name" value="2Fe-2S-bd_dom_sf"/>
</dbReference>
<feature type="domain" description="2Fe-2S ferredoxin-type" evidence="6">
    <location>
        <begin position="1"/>
        <end position="76"/>
    </location>
</feature>
<protein>
    <recommendedName>
        <fullName evidence="6">2Fe-2S ferredoxin-type domain-containing protein</fullName>
    </recommendedName>
</protein>
<keyword evidence="4" id="KW-0408">Iron</keyword>
<dbReference type="STRING" id="1817813.A2008_06080"/>
<organism evidence="7 8">
    <name type="scientific">Candidatus Wallbacteria bacterium GWC2_49_35</name>
    <dbReference type="NCBI Taxonomy" id="1817813"/>
    <lineage>
        <taxon>Bacteria</taxon>
        <taxon>Candidatus Walliibacteriota</taxon>
    </lineage>
</organism>
<dbReference type="PANTHER" id="PTHR44379">
    <property type="entry name" value="OXIDOREDUCTASE WITH IRON-SULFUR SUBUNIT"/>
    <property type="match status" value="1"/>
</dbReference>
<proteinExistence type="predicted"/>
<gene>
    <name evidence="7" type="ORF">A2008_06080</name>
</gene>
<dbReference type="EMBL" id="MGFH01000178">
    <property type="protein sequence ID" value="OGM03307.1"/>
    <property type="molecule type" value="Genomic_DNA"/>
</dbReference>
<evidence type="ECO:0000313" key="7">
    <source>
        <dbReference type="EMBL" id="OGM03307.1"/>
    </source>
</evidence>
<dbReference type="SUPFAM" id="SSF54292">
    <property type="entry name" value="2Fe-2S ferredoxin-like"/>
    <property type="match status" value="1"/>
</dbReference>
<dbReference type="CDD" id="cd00207">
    <property type="entry name" value="fer2"/>
    <property type="match status" value="1"/>
</dbReference>
<dbReference type="Pfam" id="PF00111">
    <property type="entry name" value="Fer2"/>
    <property type="match status" value="1"/>
</dbReference>
<dbReference type="GO" id="GO:0016491">
    <property type="term" value="F:oxidoreductase activity"/>
    <property type="evidence" value="ECO:0007669"/>
    <property type="project" value="UniProtKB-KW"/>
</dbReference>
<dbReference type="AlphaFoldDB" id="A0A1F7WL90"/>
<dbReference type="InterPro" id="IPR012675">
    <property type="entry name" value="Beta-grasp_dom_sf"/>
</dbReference>
<accession>A0A1F7WL90</accession>
<dbReference type="Pfam" id="PF01799">
    <property type="entry name" value="Fer2_2"/>
    <property type="match status" value="1"/>
</dbReference>
<dbReference type="Gene3D" id="3.10.20.30">
    <property type="match status" value="1"/>
</dbReference>
<dbReference type="Proteomes" id="UP000178735">
    <property type="component" value="Unassembled WGS sequence"/>
</dbReference>
<sequence length="155" mass="16682">MKLNLKINSETKVFDIDIRDTLIDVLRANGYTSVKHGCETGECGACTVIINGTAVNSCIYPAIKCEDAELITCEGLEKDGKLSILQEKFVEMGAIQCGYCTPGMLLSAHALLMRNPNPQLEDVKDALSGNYCRCTGYVKPVDAVMAAAKAMKGAK</sequence>
<dbReference type="InterPro" id="IPR002888">
    <property type="entry name" value="2Fe-2S-bd"/>
</dbReference>
<dbReference type="PROSITE" id="PS51085">
    <property type="entry name" value="2FE2S_FER_2"/>
    <property type="match status" value="1"/>
</dbReference>
<keyword evidence="2" id="KW-0479">Metal-binding</keyword>
<evidence type="ECO:0000256" key="2">
    <source>
        <dbReference type="ARBA" id="ARBA00022723"/>
    </source>
</evidence>
<evidence type="ECO:0000259" key="6">
    <source>
        <dbReference type="PROSITE" id="PS51085"/>
    </source>
</evidence>
<evidence type="ECO:0000256" key="4">
    <source>
        <dbReference type="ARBA" id="ARBA00023004"/>
    </source>
</evidence>
<keyword evidence="5" id="KW-0411">Iron-sulfur</keyword>
<dbReference type="PANTHER" id="PTHR44379:SF8">
    <property type="entry name" value="XANTHINE DEHYDROGENASE IRON-SULFUR-BINDING SUBUNIT XDHC-RELATED"/>
    <property type="match status" value="1"/>
</dbReference>
<dbReference type="InterPro" id="IPR036010">
    <property type="entry name" value="2Fe-2S_ferredoxin-like_sf"/>
</dbReference>
<evidence type="ECO:0000256" key="1">
    <source>
        <dbReference type="ARBA" id="ARBA00022714"/>
    </source>
</evidence>
<evidence type="ECO:0000313" key="8">
    <source>
        <dbReference type="Proteomes" id="UP000178735"/>
    </source>
</evidence>
<name>A0A1F7WL90_9BACT</name>
<dbReference type="PROSITE" id="PS00197">
    <property type="entry name" value="2FE2S_FER_1"/>
    <property type="match status" value="1"/>
</dbReference>
<dbReference type="SUPFAM" id="SSF47741">
    <property type="entry name" value="CO dehydrogenase ISP C-domain like"/>
    <property type="match status" value="1"/>
</dbReference>
<comment type="caution">
    <text evidence="7">The sequence shown here is derived from an EMBL/GenBank/DDBJ whole genome shotgun (WGS) entry which is preliminary data.</text>
</comment>
<keyword evidence="3" id="KW-0560">Oxidoreductase</keyword>
<reference evidence="7 8" key="1">
    <citation type="journal article" date="2016" name="Nat. Commun.">
        <title>Thousands of microbial genomes shed light on interconnected biogeochemical processes in an aquifer system.</title>
        <authorList>
            <person name="Anantharaman K."/>
            <person name="Brown C.T."/>
            <person name="Hug L.A."/>
            <person name="Sharon I."/>
            <person name="Castelle C.J."/>
            <person name="Probst A.J."/>
            <person name="Thomas B.C."/>
            <person name="Singh A."/>
            <person name="Wilkins M.J."/>
            <person name="Karaoz U."/>
            <person name="Brodie E.L."/>
            <person name="Williams K.H."/>
            <person name="Hubbard S.S."/>
            <person name="Banfield J.F."/>
        </authorList>
    </citation>
    <scope>NUCLEOTIDE SEQUENCE [LARGE SCALE GENOMIC DNA]</scope>
</reference>